<evidence type="ECO:0000313" key="2">
    <source>
        <dbReference type="EMBL" id="KAK8230343.1"/>
    </source>
</evidence>
<gene>
    <name evidence="2" type="ORF">HDK90DRAFT_467740</name>
</gene>
<feature type="region of interest" description="Disordered" evidence="1">
    <location>
        <begin position="123"/>
        <end position="148"/>
    </location>
</feature>
<feature type="compositionally biased region" description="Acidic residues" evidence="1">
    <location>
        <begin position="78"/>
        <end position="90"/>
    </location>
</feature>
<evidence type="ECO:0000313" key="3">
    <source>
        <dbReference type="Proteomes" id="UP001492380"/>
    </source>
</evidence>
<comment type="caution">
    <text evidence="2">The sequence shown here is derived from an EMBL/GenBank/DDBJ whole genome shotgun (WGS) entry which is preliminary data.</text>
</comment>
<name>A0ABR1YHF5_9PEZI</name>
<organism evidence="2 3">
    <name type="scientific">Phyllosticta capitalensis</name>
    <dbReference type="NCBI Taxonomy" id="121624"/>
    <lineage>
        <taxon>Eukaryota</taxon>
        <taxon>Fungi</taxon>
        <taxon>Dikarya</taxon>
        <taxon>Ascomycota</taxon>
        <taxon>Pezizomycotina</taxon>
        <taxon>Dothideomycetes</taxon>
        <taxon>Dothideomycetes incertae sedis</taxon>
        <taxon>Botryosphaeriales</taxon>
        <taxon>Phyllostictaceae</taxon>
        <taxon>Phyllosticta</taxon>
    </lineage>
</organism>
<dbReference type="Proteomes" id="UP001492380">
    <property type="component" value="Unassembled WGS sequence"/>
</dbReference>
<dbReference type="EMBL" id="JBBWRZ010000008">
    <property type="protein sequence ID" value="KAK8230343.1"/>
    <property type="molecule type" value="Genomic_DNA"/>
</dbReference>
<feature type="region of interest" description="Disordered" evidence="1">
    <location>
        <begin position="59"/>
        <end position="92"/>
    </location>
</feature>
<proteinExistence type="predicted"/>
<evidence type="ECO:0000256" key="1">
    <source>
        <dbReference type="SAM" id="MobiDB-lite"/>
    </source>
</evidence>
<feature type="compositionally biased region" description="Polar residues" evidence="1">
    <location>
        <begin position="66"/>
        <end position="76"/>
    </location>
</feature>
<sequence length="220" mass="23821">MRESDVDVWLFDGIVVGAIAGPARLADAPVMAVRATIEDERGQRINISAAHEQSLSRPWVPWSLDSPPSASTQADWMTSDEYDGRDDEQSDNATLAANTGSEIFSGRHHFFGGRVAVSGRLFQNGQGDREGEGLGPGSCENHLQGAGAKGKARRREQLMSTTYLCCAQDNAFAGLWQHWKILRGCFLVVVVVDVVVVAAPDSMGERAGPRRWRGKPGLAD</sequence>
<protein>
    <submittedName>
        <fullName evidence="2">Uncharacterized protein</fullName>
    </submittedName>
</protein>
<reference evidence="2 3" key="1">
    <citation type="submission" date="2024-04" db="EMBL/GenBank/DDBJ databases">
        <title>Phyllosticta paracitricarpa is synonymous to the EU quarantine fungus P. citricarpa based on phylogenomic analyses.</title>
        <authorList>
            <consortium name="Lawrence Berkeley National Laboratory"/>
            <person name="Van Ingen-Buijs V.A."/>
            <person name="Van Westerhoven A.C."/>
            <person name="Haridas S."/>
            <person name="Skiadas P."/>
            <person name="Martin F."/>
            <person name="Groenewald J.Z."/>
            <person name="Crous P.W."/>
            <person name="Seidl M.F."/>
        </authorList>
    </citation>
    <scope>NUCLEOTIDE SEQUENCE [LARGE SCALE GENOMIC DNA]</scope>
    <source>
        <strain evidence="2 3">CBS 123374</strain>
    </source>
</reference>
<keyword evidence="3" id="KW-1185">Reference proteome</keyword>
<accession>A0ABR1YHF5</accession>